<dbReference type="Proteomes" id="UP000192920">
    <property type="component" value="Unassembled WGS sequence"/>
</dbReference>
<sequence length="267" mass="28840">MNATLGPGVLVHQLLGAFLLPPLNVILLVLLGLWLRRRHPGAGSVVVALALGLSYALATPQMAMWLNRSLERYPLVALSQVRETGAIVVLGGGKKPAPEYGRNEPSADTLMRLRYAAYLARHSGRPVLVSGGAPLGGEAEAPVMARTLASDYGLHPRWVEQGSDTTFDNARLSAQLLKADGVRSITLVSQGWHLARAVPLFEEQGLKVLPAPTGLVRYDGGGVMWYLPSGRAMQETHAALREWVGRLYYAVRERGTGVLRSVSHLKS</sequence>
<dbReference type="EMBL" id="FXAG01000004">
    <property type="protein sequence ID" value="SMF06304.1"/>
    <property type="molecule type" value="Genomic_DNA"/>
</dbReference>
<dbReference type="RefSeq" id="WP_085275339.1">
    <property type="nucleotide sequence ID" value="NZ_FXAG01000004.1"/>
</dbReference>
<reference evidence="4" key="1">
    <citation type="submission" date="2017-04" db="EMBL/GenBank/DDBJ databases">
        <authorList>
            <person name="Varghese N."/>
            <person name="Submissions S."/>
        </authorList>
    </citation>
    <scope>NUCLEOTIDE SEQUENCE [LARGE SCALE GENOMIC DNA]</scope>
    <source>
        <strain evidence="4">DSM 22618</strain>
    </source>
</reference>
<dbReference type="Gene3D" id="3.40.50.620">
    <property type="entry name" value="HUPs"/>
    <property type="match status" value="1"/>
</dbReference>
<dbReference type="GO" id="GO:0000270">
    <property type="term" value="P:peptidoglycan metabolic process"/>
    <property type="evidence" value="ECO:0007669"/>
    <property type="project" value="TreeGrafter"/>
</dbReference>
<dbReference type="STRING" id="1123014.SAMN02745746_01006"/>
<dbReference type="GO" id="GO:0043164">
    <property type="term" value="P:Gram-negative-bacterium-type cell wall biogenesis"/>
    <property type="evidence" value="ECO:0007669"/>
    <property type="project" value="TreeGrafter"/>
</dbReference>
<dbReference type="AlphaFoldDB" id="A0A1Y6BDQ7"/>
<evidence type="ECO:0000313" key="4">
    <source>
        <dbReference type="Proteomes" id="UP000192920"/>
    </source>
</evidence>
<keyword evidence="1" id="KW-1133">Transmembrane helix</keyword>
<dbReference type="GO" id="GO:0005886">
    <property type="term" value="C:plasma membrane"/>
    <property type="evidence" value="ECO:0007669"/>
    <property type="project" value="TreeGrafter"/>
</dbReference>
<dbReference type="PANTHER" id="PTHR30336:SF4">
    <property type="entry name" value="ENVELOPE BIOGENESIS FACTOR ELYC"/>
    <property type="match status" value="1"/>
</dbReference>
<accession>A0A1Y6BDQ7</accession>
<proteinExistence type="predicted"/>
<feature type="transmembrane region" description="Helical" evidence="1">
    <location>
        <begin position="42"/>
        <end position="66"/>
    </location>
</feature>
<feature type="transmembrane region" description="Helical" evidence="1">
    <location>
        <begin position="14"/>
        <end position="35"/>
    </location>
</feature>
<dbReference type="InterPro" id="IPR051599">
    <property type="entry name" value="Cell_Envelope_Assoc"/>
</dbReference>
<keyword evidence="1" id="KW-0812">Transmembrane</keyword>
<keyword evidence="4" id="KW-1185">Reference proteome</keyword>
<dbReference type="Pfam" id="PF02698">
    <property type="entry name" value="DUF218"/>
    <property type="match status" value="1"/>
</dbReference>
<keyword evidence="1" id="KW-0472">Membrane</keyword>
<organism evidence="3 4">
    <name type="scientific">Pseudogulbenkiania subflava DSM 22618</name>
    <dbReference type="NCBI Taxonomy" id="1123014"/>
    <lineage>
        <taxon>Bacteria</taxon>
        <taxon>Pseudomonadati</taxon>
        <taxon>Pseudomonadota</taxon>
        <taxon>Betaproteobacteria</taxon>
        <taxon>Neisseriales</taxon>
        <taxon>Chromobacteriaceae</taxon>
        <taxon>Pseudogulbenkiania</taxon>
    </lineage>
</organism>
<dbReference type="InterPro" id="IPR014729">
    <property type="entry name" value="Rossmann-like_a/b/a_fold"/>
</dbReference>
<feature type="domain" description="DUF218" evidence="2">
    <location>
        <begin position="86"/>
        <end position="245"/>
    </location>
</feature>
<evidence type="ECO:0000259" key="2">
    <source>
        <dbReference type="Pfam" id="PF02698"/>
    </source>
</evidence>
<gene>
    <name evidence="3" type="ORF">SAMN02745746_01006</name>
</gene>
<dbReference type="CDD" id="cd06259">
    <property type="entry name" value="YdcF-like"/>
    <property type="match status" value="1"/>
</dbReference>
<dbReference type="InterPro" id="IPR003848">
    <property type="entry name" value="DUF218"/>
</dbReference>
<name>A0A1Y6BDQ7_9NEIS</name>
<dbReference type="PANTHER" id="PTHR30336">
    <property type="entry name" value="INNER MEMBRANE PROTEIN, PROBABLE PERMEASE"/>
    <property type="match status" value="1"/>
</dbReference>
<protein>
    <submittedName>
        <fullName evidence="3">Uncharacterized SAM-binding protein YcdF, DUF218 family</fullName>
    </submittedName>
</protein>
<evidence type="ECO:0000313" key="3">
    <source>
        <dbReference type="EMBL" id="SMF06304.1"/>
    </source>
</evidence>
<evidence type="ECO:0000256" key="1">
    <source>
        <dbReference type="SAM" id="Phobius"/>
    </source>
</evidence>